<dbReference type="EMBL" id="JBEPSH010000010">
    <property type="protein sequence ID" value="MET4579528.1"/>
    <property type="molecule type" value="Genomic_DNA"/>
</dbReference>
<evidence type="ECO:0000313" key="2">
    <source>
        <dbReference type="EMBL" id="MET4579528.1"/>
    </source>
</evidence>
<protein>
    <submittedName>
        <fullName evidence="2">Uncharacterized protein</fullName>
    </submittedName>
</protein>
<accession>A0ABV2QF53</accession>
<dbReference type="Proteomes" id="UP001549320">
    <property type="component" value="Unassembled WGS sequence"/>
</dbReference>
<sequence length="66" mass="7241">MVLKRKVAFEPKNTVRAEPVEACPETVEVTLRKASTGSARTGGGGHQSSRSILRNFTTRVQRSISR</sequence>
<reference evidence="2 3" key="1">
    <citation type="submission" date="2024-06" db="EMBL/GenBank/DDBJ databases">
        <title>Sorghum-associated microbial communities from plants grown in Nebraska, USA.</title>
        <authorList>
            <person name="Schachtman D."/>
        </authorList>
    </citation>
    <scope>NUCLEOTIDE SEQUENCE [LARGE SCALE GENOMIC DNA]</scope>
    <source>
        <strain evidence="2 3">2709</strain>
    </source>
</reference>
<proteinExistence type="predicted"/>
<feature type="compositionally biased region" description="Polar residues" evidence="1">
    <location>
        <begin position="47"/>
        <end position="66"/>
    </location>
</feature>
<feature type="region of interest" description="Disordered" evidence="1">
    <location>
        <begin position="33"/>
        <end position="66"/>
    </location>
</feature>
<keyword evidence="3" id="KW-1185">Reference proteome</keyword>
<gene>
    <name evidence="2" type="ORF">ABIE13_004665</name>
</gene>
<organism evidence="2 3">
    <name type="scientific">Ottowia thiooxydans</name>
    <dbReference type="NCBI Taxonomy" id="219182"/>
    <lineage>
        <taxon>Bacteria</taxon>
        <taxon>Pseudomonadati</taxon>
        <taxon>Pseudomonadota</taxon>
        <taxon>Betaproteobacteria</taxon>
        <taxon>Burkholderiales</taxon>
        <taxon>Comamonadaceae</taxon>
        <taxon>Ottowia</taxon>
    </lineage>
</organism>
<evidence type="ECO:0000313" key="3">
    <source>
        <dbReference type="Proteomes" id="UP001549320"/>
    </source>
</evidence>
<name>A0ABV2QF53_9BURK</name>
<evidence type="ECO:0000256" key="1">
    <source>
        <dbReference type="SAM" id="MobiDB-lite"/>
    </source>
</evidence>
<comment type="caution">
    <text evidence="2">The sequence shown here is derived from an EMBL/GenBank/DDBJ whole genome shotgun (WGS) entry which is preliminary data.</text>
</comment>